<comment type="subcellular location">
    <subcellularLocation>
        <location evidence="1">Endomembrane system</location>
        <topology evidence="1">Multi-pass membrane protein</topology>
    </subcellularLocation>
</comment>
<dbReference type="InterPro" id="IPR009606">
    <property type="entry name" value="DEAL/Modifying_wall_lignin1/2"/>
</dbReference>
<gene>
    <name evidence="8" type="ORF">RND81_13G003900</name>
</gene>
<keyword evidence="9" id="KW-1185">Reference proteome</keyword>
<keyword evidence="2 7" id="KW-0812">Transmembrane</keyword>
<comment type="similarity">
    <text evidence="6">Belongs to the DESIGUAL family.</text>
</comment>
<feature type="transmembrane region" description="Helical" evidence="7">
    <location>
        <begin position="146"/>
        <end position="169"/>
    </location>
</feature>
<protein>
    <submittedName>
        <fullName evidence="8">Uncharacterized protein</fullName>
    </submittedName>
</protein>
<dbReference type="Proteomes" id="UP001443914">
    <property type="component" value="Unassembled WGS sequence"/>
</dbReference>
<proteinExistence type="inferred from homology"/>
<evidence type="ECO:0000313" key="8">
    <source>
        <dbReference type="EMBL" id="KAK9667669.1"/>
    </source>
</evidence>
<feature type="transmembrane region" description="Helical" evidence="7">
    <location>
        <begin position="7"/>
        <end position="33"/>
    </location>
</feature>
<keyword evidence="4 7" id="KW-1133">Transmembrane helix</keyword>
<evidence type="ECO:0000256" key="4">
    <source>
        <dbReference type="ARBA" id="ARBA00022989"/>
    </source>
</evidence>
<dbReference type="AlphaFoldDB" id="A0AAW1GX14"/>
<feature type="transmembrane region" description="Helical" evidence="7">
    <location>
        <begin position="60"/>
        <end position="85"/>
    </location>
</feature>
<evidence type="ECO:0000256" key="5">
    <source>
        <dbReference type="ARBA" id="ARBA00023136"/>
    </source>
</evidence>
<evidence type="ECO:0000256" key="6">
    <source>
        <dbReference type="ARBA" id="ARBA00029467"/>
    </source>
</evidence>
<comment type="caution">
    <text evidence="8">The sequence shown here is derived from an EMBL/GenBank/DDBJ whole genome shotgun (WGS) entry which is preliminary data.</text>
</comment>
<sequence>MDKTHHYYTYTLIFSLVFALTIPSFIFCILAEFNKSKVEDVKLYGKWCELPRSKAFDFGIVALICSSIAQIVGNLIIFIGFWPNLRETKSFCWTKRMIIATLFTVVSWISFGISMTLTSTATSMNKGQAYGKGWLNGDCYLVKDGVFIGAAILILLSLGCTLASFVTLLSNKFHVSSDNHSSSKGCNFKWKNTITSST</sequence>
<evidence type="ECO:0000256" key="1">
    <source>
        <dbReference type="ARBA" id="ARBA00004127"/>
    </source>
</evidence>
<dbReference type="Pfam" id="PF06749">
    <property type="entry name" value="DUF1218"/>
    <property type="match status" value="1"/>
</dbReference>
<feature type="transmembrane region" description="Helical" evidence="7">
    <location>
        <begin position="97"/>
        <end position="117"/>
    </location>
</feature>
<name>A0AAW1GX14_SAPOF</name>
<dbReference type="PANTHER" id="PTHR31769">
    <property type="entry name" value="OS07G0462200 PROTEIN-RELATED"/>
    <property type="match status" value="1"/>
</dbReference>
<dbReference type="InterPro" id="IPR052222">
    <property type="entry name" value="DESIGUAL"/>
</dbReference>
<evidence type="ECO:0000256" key="2">
    <source>
        <dbReference type="ARBA" id="ARBA00022692"/>
    </source>
</evidence>
<organism evidence="8 9">
    <name type="scientific">Saponaria officinalis</name>
    <name type="common">Common soapwort</name>
    <name type="synonym">Lychnis saponaria</name>
    <dbReference type="NCBI Taxonomy" id="3572"/>
    <lineage>
        <taxon>Eukaryota</taxon>
        <taxon>Viridiplantae</taxon>
        <taxon>Streptophyta</taxon>
        <taxon>Embryophyta</taxon>
        <taxon>Tracheophyta</taxon>
        <taxon>Spermatophyta</taxon>
        <taxon>Magnoliopsida</taxon>
        <taxon>eudicotyledons</taxon>
        <taxon>Gunneridae</taxon>
        <taxon>Pentapetalae</taxon>
        <taxon>Caryophyllales</taxon>
        <taxon>Caryophyllaceae</taxon>
        <taxon>Caryophylleae</taxon>
        <taxon>Saponaria</taxon>
    </lineage>
</organism>
<keyword evidence="5 7" id="KW-0472">Membrane</keyword>
<dbReference type="EMBL" id="JBDFQZ010000013">
    <property type="protein sequence ID" value="KAK9667669.1"/>
    <property type="molecule type" value="Genomic_DNA"/>
</dbReference>
<evidence type="ECO:0000256" key="7">
    <source>
        <dbReference type="SAM" id="Phobius"/>
    </source>
</evidence>
<dbReference type="GO" id="GO:0012505">
    <property type="term" value="C:endomembrane system"/>
    <property type="evidence" value="ECO:0007669"/>
    <property type="project" value="UniProtKB-SubCell"/>
</dbReference>
<evidence type="ECO:0000256" key="3">
    <source>
        <dbReference type="ARBA" id="ARBA00022729"/>
    </source>
</evidence>
<evidence type="ECO:0000313" key="9">
    <source>
        <dbReference type="Proteomes" id="UP001443914"/>
    </source>
</evidence>
<reference evidence="8" key="1">
    <citation type="submission" date="2024-03" db="EMBL/GenBank/DDBJ databases">
        <title>WGS assembly of Saponaria officinalis var. Norfolk2.</title>
        <authorList>
            <person name="Jenkins J."/>
            <person name="Shu S."/>
            <person name="Grimwood J."/>
            <person name="Barry K."/>
            <person name="Goodstein D."/>
            <person name="Schmutz J."/>
            <person name="Leebens-Mack J."/>
            <person name="Osbourn A."/>
        </authorList>
    </citation>
    <scope>NUCLEOTIDE SEQUENCE [LARGE SCALE GENOMIC DNA]</scope>
    <source>
        <strain evidence="8">JIC</strain>
    </source>
</reference>
<accession>A0AAW1GX14</accession>
<keyword evidence="3" id="KW-0732">Signal</keyword>